<dbReference type="KEGG" id="tad:TRIADDRAFT_58142"/>
<dbReference type="Gene3D" id="2.60.470.10">
    <property type="entry name" value="Acid-sensing ion channels like domains"/>
    <property type="match status" value="1"/>
</dbReference>
<dbReference type="OrthoDB" id="6021021at2759"/>
<evidence type="ECO:0000256" key="4">
    <source>
        <dbReference type="ARBA" id="ARBA00022692"/>
    </source>
</evidence>
<keyword evidence="14" id="KW-1185">Reference proteome</keyword>
<dbReference type="STRING" id="10228.B3S0Z8"/>
<evidence type="ECO:0000256" key="1">
    <source>
        <dbReference type="ARBA" id="ARBA00004141"/>
    </source>
</evidence>
<dbReference type="PANTHER" id="PTHR11690:SF222">
    <property type="entry name" value="AMILORIDE-SENSITIVE SODIUM CHANNEL SUBUNIT GAMMA"/>
    <property type="match status" value="1"/>
</dbReference>
<keyword evidence="7 11" id="KW-0406">Ion transport</keyword>
<evidence type="ECO:0000256" key="12">
    <source>
        <dbReference type="SAM" id="Phobius"/>
    </source>
</evidence>
<dbReference type="Pfam" id="PF00858">
    <property type="entry name" value="ASC"/>
    <property type="match status" value="1"/>
</dbReference>
<dbReference type="CTD" id="6755602"/>
<evidence type="ECO:0000313" key="13">
    <source>
        <dbReference type="EMBL" id="EDV23479.1"/>
    </source>
</evidence>
<name>B3S0Z8_TRIAD</name>
<keyword evidence="5 12" id="KW-1133">Transmembrane helix</keyword>
<keyword evidence="4 11" id="KW-0812">Transmembrane</keyword>
<dbReference type="PhylomeDB" id="B3S0Z8"/>
<evidence type="ECO:0000256" key="3">
    <source>
        <dbReference type="ARBA" id="ARBA00022461"/>
    </source>
</evidence>
<dbReference type="PANTHER" id="PTHR11690">
    <property type="entry name" value="AMILORIDE-SENSITIVE SODIUM CHANNEL-RELATED"/>
    <property type="match status" value="1"/>
</dbReference>
<dbReference type="GO" id="GO:0005272">
    <property type="term" value="F:sodium channel activity"/>
    <property type="evidence" value="ECO:0007669"/>
    <property type="project" value="UniProtKB-KW"/>
</dbReference>
<dbReference type="InParanoid" id="B3S0Z8"/>
<evidence type="ECO:0000256" key="2">
    <source>
        <dbReference type="ARBA" id="ARBA00022448"/>
    </source>
</evidence>
<evidence type="ECO:0000256" key="6">
    <source>
        <dbReference type="ARBA" id="ARBA00023053"/>
    </source>
</evidence>
<evidence type="ECO:0000256" key="9">
    <source>
        <dbReference type="ARBA" id="ARBA00023201"/>
    </source>
</evidence>
<reference evidence="13 14" key="1">
    <citation type="journal article" date="2008" name="Nature">
        <title>The Trichoplax genome and the nature of placozoans.</title>
        <authorList>
            <person name="Srivastava M."/>
            <person name="Begovic E."/>
            <person name="Chapman J."/>
            <person name="Putnam N.H."/>
            <person name="Hellsten U."/>
            <person name="Kawashima T."/>
            <person name="Kuo A."/>
            <person name="Mitros T."/>
            <person name="Salamov A."/>
            <person name="Carpenter M.L."/>
            <person name="Signorovitch A.Y."/>
            <person name="Moreno M.A."/>
            <person name="Kamm K."/>
            <person name="Grimwood J."/>
            <person name="Schmutz J."/>
            <person name="Shapiro H."/>
            <person name="Grigoriev I.V."/>
            <person name="Buss L.W."/>
            <person name="Schierwater B."/>
            <person name="Dellaporta S.L."/>
            <person name="Rokhsar D.S."/>
        </authorList>
    </citation>
    <scope>NUCLEOTIDE SEQUENCE [LARGE SCALE GENOMIC DNA]</scope>
    <source>
        <strain evidence="13 14">Grell-BS-1999</strain>
    </source>
</reference>
<evidence type="ECO:0000256" key="5">
    <source>
        <dbReference type="ARBA" id="ARBA00022989"/>
    </source>
</evidence>
<dbReference type="GeneID" id="6755602"/>
<keyword evidence="2 11" id="KW-0813">Transport</keyword>
<dbReference type="RefSeq" id="XP_002114389.1">
    <property type="nucleotide sequence ID" value="XM_002114353.1"/>
</dbReference>
<gene>
    <name evidence="13" type="ORF">TRIADDRAFT_58142</name>
</gene>
<keyword evidence="3 11" id="KW-0894">Sodium channel</keyword>
<feature type="transmembrane region" description="Helical" evidence="12">
    <location>
        <begin position="78"/>
        <end position="101"/>
    </location>
</feature>
<organism evidence="13 14">
    <name type="scientific">Trichoplax adhaerens</name>
    <name type="common">Trichoplax reptans</name>
    <dbReference type="NCBI Taxonomy" id="10228"/>
    <lineage>
        <taxon>Eukaryota</taxon>
        <taxon>Metazoa</taxon>
        <taxon>Placozoa</taxon>
        <taxon>Uniplacotomia</taxon>
        <taxon>Trichoplacea</taxon>
        <taxon>Trichoplacidae</taxon>
        <taxon>Trichoplax</taxon>
    </lineage>
</organism>
<keyword evidence="6" id="KW-0915">Sodium</keyword>
<evidence type="ECO:0000256" key="8">
    <source>
        <dbReference type="ARBA" id="ARBA00023136"/>
    </source>
</evidence>
<evidence type="ECO:0000256" key="10">
    <source>
        <dbReference type="ARBA" id="ARBA00023303"/>
    </source>
</evidence>
<dbReference type="PRINTS" id="PR01078">
    <property type="entry name" value="AMINACHANNEL"/>
</dbReference>
<keyword evidence="10 11" id="KW-0407">Ion channel</keyword>
<dbReference type="EMBL" id="DS985247">
    <property type="protein sequence ID" value="EDV23479.1"/>
    <property type="molecule type" value="Genomic_DNA"/>
</dbReference>
<dbReference type="HOGENOM" id="CLU_913167_0_0_1"/>
<dbReference type="InterPro" id="IPR001873">
    <property type="entry name" value="ENaC"/>
</dbReference>
<dbReference type="eggNOG" id="KOG4294">
    <property type="taxonomic scope" value="Eukaryota"/>
</dbReference>
<comment type="similarity">
    <text evidence="11">Belongs to the amiloride-sensitive sodium channel (TC 1.A.6) family.</text>
</comment>
<proteinExistence type="inferred from homology"/>
<evidence type="ECO:0000313" key="14">
    <source>
        <dbReference type="Proteomes" id="UP000009022"/>
    </source>
</evidence>
<dbReference type="Proteomes" id="UP000009022">
    <property type="component" value="Unassembled WGS sequence"/>
</dbReference>
<evidence type="ECO:0000256" key="7">
    <source>
        <dbReference type="ARBA" id="ARBA00023065"/>
    </source>
</evidence>
<evidence type="ECO:0000256" key="11">
    <source>
        <dbReference type="RuleBase" id="RU000679"/>
    </source>
</evidence>
<keyword evidence="8 12" id="KW-0472">Membrane</keyword>
<keyword evidence="9 11" id="KW-0739">Sodium transport</keyword>
<dbReference type="GO" id="GO:0016020">
    <property type="term" value="C:membrane"/>
    <property type="evidence" value="ECO:0007669"/>
    <property type="project" value="UniProtKB-SubCell"/>
</dbReference>
<dbReference type="AlphaFoldDB" id="B3S0Z8"/>
<dbReference type="OMA" id="MATICII"/>
<comment type="subcellular location">
    <subcellularLocation>
        <location evidence="1">Membrane</location>
        <topology evidence="1">Multi-pass membrane protein</topology>
    </subcellularLocation>
</comment>
<protein>
    <submittedName>
        <fullName evidence="13">Uncharacterized protein</fullName>
    </submittedName>
</protein>
<sequence length="305" mass="35343">MDRNFQQRPRKPSVDFSTITTITTSTKDQSQDSDFFSQRQSSLNISYQHEEDFAKRTSCHGISHVFDDETPKLRRLSWVFLTLAMATICIIQCADRMIYLISNPTKIVIKNEIPPRIRFPTVTICNFNRFRNSTINESNHYRLQYLLRLMNAPQAPSKRSEFSFRNDLVNYSRNTNDDLDLLSKVGIQRQILIRYCNWDNQPHSCSAENFTLTYTKYGNCFLFNGQSADNEALYQKRIGRSHGLRLAFNVEADQYTTMNPEPDVGIKFRIHEPDEPADIEAQGVAIPPGYHAYVRLKYNEAAIIS</sequence>
<accession>B3S0Z8</accession>